<feature type="domain" description="Peptidase S8/S53" evidence="10">
    <location>
        <begin position="89"/>
        <end position="521"/>
    </location>
</feature>
<dbReference type="CDD" id="cd02120">
    <property type="entry name" value="PA_subtilisin_like"/>
    <property type="match status" value="1"/>
</dbReference>
<dbReference type="AlphaFoldDB" id="A0A6N2JY29"/>
<dbReference type="PROSITE" id="PS51892">
    <property type="entry name" value="SUBTILASE"/>
    <property type="match status" value="1"/>
</dbReference>
<dbReference type="SUPFAM" id="SSF52743">
    <property type="entry name" value="Subtilisin-like"/>
    <property type="match status" value="1"/>
</dbReference>
<evidence type="ECO:0000256" key="3">
    <source>
        <dbReference type="ARBA" id="ARBA00022670"/>
    </source>
</evidence>
<reference evidence="11" key="1">
    <citation type="submission" date="2019-03" db="EMBL/GenBank/DDBJ databases">
        <authorList>
            <person name="Mank J."/>
            <person name="Almeida P."/>
        </authorList>
    </citation>
    <scope>NUCLEOTIDE SEQUENCE</scope>
    <source>
        <strain evidence="11">78183</strain>
    </source>
</reference>
<dbReference type="EMBL" id="CAADRP010000001">
    <property type="protein sequence ID" value="VFU20573.1"/>
    <property type="molecule type" value="Genomic_DNA"/>
</dbReference>
<evidence type="ECO:0000259" key="10">
    <source>
        <dbReference type="Pfam" id="PF00082"/>
    </source>
</evidence>
<dbReference type="InterPro" id="IPR000209">
    <property type="entry name" value="Peptidase_S8/S53_dom"/>
</dbReference>
<dbReference type="Gene3D" id="3.50.30.30">
    <property type="match status" value="1"/>
</dbReference>
<dbReference type="GO" id="GO:0005576">
    <property type="term" value="C:extracellular region"/>
    <property type="evidence" value="ECO:0007669"/>
    <property type="project" value="UniProtKB-SubCell"/>
</dbReference>
<feature type="chain" id="PRO_5026877943" description="Peptidase S8/S53 domain-containing protein" evidence="9">
    <location>
        <begin position="25"/>
        <end position="551"/>
    </location>
</feature>
<evidence type="ECO:0000256" key="5">
    <source>
        <dbReference type="ARBA" id="ARBA00022801"/>
    </source>
</evidence>
<accession>A0A6N2JY29</accession>
<feature type="active site" description="Charge relay system" evidence="7 8">
    <location>
        <position position="488"/>
    </location>
</feature>
<gene>
    <name evidence="11" type="ORF">SVIM_LOCUS6578</name>
</gene>
<dbReference type="Pfam" id="PF00082">
    <property type="entry name" value="Peptidase_S8"/>
    <property type="match status" value="1"/>
</dbReference>
<evidence type="ECO:0000313" key="11">
    <source>
        <dbReference type="EMBL" id="VFU20573.1"/>
    </source>
</evidence>
<sequence>MAKAGLLSFLCPLLAVAFLVHCHASEKKSAAKEILRRHIPTTRCWRASWEEMEGVVSVIPNRILKLHTTRSWDFVGFSKGTLGAPLEGNVVIGLLDTGIWPESESFNDEGMSAPPAKWKGKCVGANFTCNNKIIGARWYNSENFFGTTDLPSPRDSEGHGTHTSSTAAGREVQGASYFGLAEGVARGGVPNARIAMYKVCWSFGLCSSADILAAFDDAIADGVDIISVSLGYDLPIPYMEDPIAIGSFHAMKKGILTSNSAGNSGPYPYSVSNYAPWTLTVAANTIDRKFVAQVVLGNGQVLIGLSINNFDLNGTPYPLIWGGDAANFSAGASPAIAGYCFPRYLNSYKVERKIVLCDAMVTGSQILKANGVGVIMTDSFDSLDSASSFPLPATVISNEDRVKVLNYIRTTENPIATILVAQGWKDVMAASVVSFSSRGPNPITPDILKPDITAPGADILAAWSPLAHPSIDRKDTRRVNFNIISGTSMSCPHASAAAAYVKAGHPNWSPAAIKSALMTTGSHCLHGRAPPGRFFAGIDPRLDAGGHHGKF</sequence>
<dbReference type="InterPro" id="IPR034197">
    <property type="entry name" value="Peptidases_S8_3"/>
</dbReference>
<proteinExistence type="inferred from homology"/>
<organism evidence="11">
    <name type="scientific">Salix viminalis</name>
    <name type="common">Common osier</name>
    <name type="synonym">Basket willow</name>
    <dbReference type="NCBI Taxonomy" id="40686"/>
    <lineage>
        <taxon>Eukaryota</taxon>
        <taxon>Viridiplantae</taxon>
        <taxon>Streptophyta</taxon>
        <taxon>Embryophyta</taxon>
        <taxon>Tracheophyta</taxon>
        <taxon>Spermatophyta</taxon>
        <taxon>Magnoliopsida</taxon>
        <taxon>eudicotyledons</taxon>
        <taxon>Gunneridae</taxon>
        <taxon>Pentapetalae</taxon>
        <taxon>rosids</taxon>
        <taxon>fabids</taxon>
        <taxon>Malpighiales</taxon>
        <taxon>Salicaceae</taxon>
        <taxon>Saliceae</taxon>
        <taxon>Salix</taxon>
    </lineage>
</organism>
<evidence type="ECO:0000256" key="2">
    <source>
        <dbReference type="ARBA" id="ARBA00011073"/>
    </source>
</evidence>
<evidence type="ECO:0000256" key="7">
    <source>
        <dbReference type="PIRSR" id="PIRSR615500-1"/>
    </source>
</evidence>
<evidence type="ECO:0000256" key="1">
    <source>
        <dbReference type="ARBA" id="ARBA00004613"/>
    </source>
</evidence>
<dbReference type="PANTHER" id="PTHR10795">
    <property type="entry name" value="PROPROTEIN CONVERTASE SUBTILISIN/KEXIN"/>
    <property type="match status" value="1"/>
</dbReference>
<dbReference type="CDD" id="cd04852">
    <property type="entry name" value="Peptidases_S8_3"/>
    <property type="match status" value="1"/>
</dbReference>
<evidence type="ECO:0000256" key="4">
    <source>
        <dbReference type="ARBA" id="ARBA00022729"/>
    </source>
</evidence>
<dbReference type="Gene3D" id="3.40.50.200">
    <property type="entry name" value="Peptidase S8/S53 domain"/>
    <property type="match status" value="1"/>
</dbReference>
<keyword evidence="5 8" id="KW-0378">Hydrolase</keyword>
<feature type="signal peptide" evidence="9">
    <location>
        <begin position="1"/>
        <end position="24"/>
    </location>
</feature>
<feature type="active site" description="Charge relay system" evidence="7 8">
    <location>
        <position position="96"/>
    </location>
</feature>
<dbReference type="PROSITE" id="PS00138">
    <property type="entry name" value="SUBTILASE_SER"/>
    <property type="match status" value="1"/>
</dbReference>
<keyword evidence="3 8" id="KW-0645">Protease</keyword>
<name>A0A6N2JY29_SALVM</name>
<evidence type="ECO:0000256" key="6">
    <source>
        <dbReference type="ARBA" id="ARBA00022825"/>
    </source>
</evidence>
<dbReference type="InterPro" id="IPR023828">
    <property type="entry name" value="Peptidase_S8_Ser-AS"/>
</dbReference>
<protein>
    <recommendedName>
        <fullName evidence="10">Peptidase S8/S53 domain-containing protein</fullName>
    </recommendedName>
</protein>
<comment type="similarity">
    <text evidence="2 8">Belongs to the peptidase S8 family.</text>
</comment>
<evidence type="ECO:0000256" key="8">
    <source>
        <dbReference type="PROSITE-ProRule" id="PRU01240"/>
    </source>
</evidence>
<comment type="subcellular location">
    <subcellularLocation>
        <location evidence="1">Secreted</location>
    </subcellularLocation>
</comment>
<dbReference type="InterPro" id="IPR015500">
    <property type="entry name" value="Peptidase_S8_subtilisin-rel"/>
</dbReference>
<keyword evidence="4 9" id="KW-0732">Signal</keyword>
<evidence type="ECO:0000256" key="9">
    <source>
        <dbReference type="SAM" id="SignalP"/>
    </source>
</evidence>
<dbReference type="InterPro" id="IPR045051">
    <property type="entry name" value="SBT"/>
</dbReference>
<feature type="active site" description="Charge relay system" evidence="7 8">
    <location>
        <position position="159"/>
    </location>
</feature>
<dbReference type="PRINTS" id="PR00723">
    <property type="entry name" value="SUBTILISIN"/>
</dbReference>
<keyword evidence="6 8" id="KW-0720">Serine protease</keyword>
<dbReference type="GO" id="GO:0004252">
    <property type="term" value="F:serine-type endopeptidase activity"/>
    <property type="evidence" value="ECO:0007669"/>
    <property type="project" value="UniProtKB-UniRule"/>
</dbReference>
<dbReference type="GO" id="GO:0006508">
    <property type="term" value="P:proteolysis"/>
    <property type="evidence" value="ECO:0007669"/>
    <property type="project" value="UniProtKB-KW"/>
</dbReference>
<dbReference type="InterPro" id="IPR036852">
    <property type="entry name" value="Peptidase_S8/S53_dom_sf"/>
</dbReference>